<name>A0AAW0XGX1_CHEQU</name>
<proteinExistence type="predicted"/>
<evidence type="ECO:0000256" key="1">
    <source>
        <dbReference type="SAM" id="MobiDB-lite"/>
    </source>
</evidence>
<feature type="region of interest" description="Disordered" evidence="1">
    <location>
        <begin position="1"/>
        <end position="50"/>
    </location>
</feature>
<feature type="transmembrane region" description="Helical" evidence="2">
    <location>
        <begin position="129"/>
        <end position="147"/>
    </location>
</feature>
<keyword evidence="4" id="KW-1185">Reference proteome</keyword>
<keyword evidence="2" id="KW-0812">Transmembrane</keyword>
<reference evidence="3 4" key="1">
    <citation type="journal article" date="2024" name="BMC Genomics">
        <title>Genome assembly of redclaw crayfish (Cherax quadricarinatus) provides insights into its immune adaptation and hypoxia tolerance.</title>
        <authorList>
            <person name="Liu Z."/>
            <person name="Zheng J."/>
            <person name="Li H."/>
            <person name="Fang K."/>
            <person name="Wang S."/>
            <person name="He J."/>
            <person name="Zhou D."/>
            <person name="Weng S."/>
            <person name="Chi M."/>
            <person name="Gu Z."/>
            <person name="He J."/>
            <person name="Li F."/>
            <person name="Wang M."/>
        </authorList>
    </citation>
    <scope>NUCLEOTIDE SEQUENCE [LARGE SCALE GENOMIC DNA]</scope>
    <source>
        <strain evidence="3">ZL_2023a</strain>
    </source>
</reference>
<evidence type="ECO:0000313" key="3">
    <source>
        <dbReference type="EMBL" id="KAK8737309.1"/>
    </source>
</evidence>
<dbReference type="Proteomes" id="UP001445076">
    <property type="component" value="Unassembled WGS sequence"/>
</dbReference>
<dbReference type="AlphaFoldDB" id="A0AAW0XGX1"/>
<gene>
    <name evidence="3" type="ORF">OTU49_004432</name>
</gene>
<sequence>MESTEKDSSTTEVTIESEINTDQHIVNSVEASSSKVHQRRKSSLKLRNSVSDQNSTPISVIYKPDSEIIEVNNAADGSAAIDSTDEPPVSDLNLLLAATYVEDARDGRHSDFKISERHLKLYHMYQNKWGQVVLNFIIVLHLALALFEKPAVPALQVTYWVTITIEIGILFFYLFRLLHISVFTPLTRFWSDTKNILILVFVGMVSGSATSVCCELS</sequence>
<feature type="compositionally biased region" description="Polar residues" evidence="1">
    <location>
        <begin position="10"/>
        <end position="35"/>
    </location>
</feature>
<dbReference type="PANTHER" id="PTHR46726:SF1">
    <property type="entry name" value="TWO-PORE CALCIUM CHANNEL 3"/>
    <property type="match status" value="1"/>
</dbReference>
<keyword evidence="2" id="KW-0472">Membrane</keyword>
<organism evidence="3 4">
    <name type="scientific">Cherax quadricarinatus</name>
    <name type="common">Australian red claw crayfish</name>
    <dbReference type="NCBI Taxonomy" id="27406"/>
    <lineage>
        <taxon>Eukaryota</taxon>
        <taxon>Metazoa</taxon>
        <taxon>Ecdysozoa</taxon>
        <taxon>Arthropoda</taxon>
        <taxon>Crustacea</taxon>
        <taxon>Multicrustacea</taxon>
        <taxon>Malacostraca</taxon>
        <taxon>Eumalacostraca</taxon>
        <taxon>Eucarida</taxon>
        <taxon>Decapoda</taxon>
        <taxon>Pleocyemata</taxon>
        <taxon>Astacidea</taxon>
        <taxon>Parastacoidea</taxon>
        <taxon>Parastacidae</taxon>
        <taxon>Cherax</taxon>
    </lineage>
</organism>
<dbReference type="EMBL" id="JARKIK010000042">
    <property type="protein sequence ID" value="KAK8737309.1"/>
    <property type="molecule type" value="Genomic_DNA"/>
</dbReference>
<dbReference type="PANTHER" id="PTHR46726">
    <property type="entry name" value="TWO PORE CHANNEL 3"/>
    <property type="match status" value="1"/>
</dbReference>
<evidence type="ECO:0000256" key="2">
    <source>
        <dbReference type="SAM" id="Phobius"/>
    </source>
</evidence>
<keyword evidence="2" id="KW-1133">Transmembrane helix</keyword>
<feature type="transmembrane region" description="Helical" evidence="2">
    <location>
        <begin position="159"/>
        <end position="176"/>
    </location>
</feature>
<comment type="caution">
    <text evidence="3">The sequence shown here is derived from an EMBL/GenBank/DDBJ whole genome shotgun (WGS) entry which is preliminary data.</text>
</comment>
<accession>A0AAW0XGX1</accession>
<protein>
    <submittedName>
        <fullName evidence="3">Uncharacterized protein</fullName>
    </submittedName>
</protein>
<evidence type="ECO:0000313" key="4">
    <source>
        <dbReference type="Proteomes" id="UP001445076"/>
    </source>
</evidence>